<feature type="region of interest" description="Disordered" evidence="3">
    <location>
        <begin position="1"/>
        <end position="36"/>
    </location>
</feature>
<dbReference type="InterPro" id="IPR045537">
    <property type="entry name" value="Lar7_xRRM"/>
</dbReference>
<evidence type="ECO:0000313" key="5">
    <source>
        <dbReference type="EMBL" id="CCX33746.1"/>
    </source>
</evidence>
<evidence type="ECO:0000256" key="3">
    <source>
        <dbReference type="SAM" id="MobiDB-lite"/>
    </source>
</evidence>
<dbReference type="STRING" id="1076935.U4LNL3"/>
<dbReference type="Pfam" id="PF19977">
    <property type="entry name" value="xRRM"/>
    <property type="match status" value="1"/>
</dbReference>
<feature type="domain" description="XRRM" evidence="4">
    <location>
        <begin position="277"/>
        <end position="438"/>
    </location>
</feature>
<keyword evidence="6" id="KW-1185">Reference proteome</keyword>
<accession>U4LNL3</accession>
<dbReference type="GO" id="GO:0070034">
    <property type="term" value="F:telomerase RNA binding"/>
    <property type="evidence" value="ECO:0007669"/>
    <property type="project" value="InterPro"/>
</dbReference>
<feature type="compositionally biased region" description="Basic and acidic residues" evidence="3">
    <location>
        <begin position="444"/>
        <end position="455"/>
    </location>
</feature>
<dbReference type="AlphaFoldDB" id="U4LNL3"/>
<evidence type="ECO:0000259" key="4">
    <source>
        <dbReference type="PROSITE" id="PS51939"/>
    </source>
</evidence>
<dbReference type="InterPro" id="IPR014886">
    <property type="entry name" value="La_xRRM"/>
</dbReference>
<dbReference type="EMBL" id="HF936171">
    <property type="protein sequence ID" value="CCX33746.1"/>
    <property type="molecule type" value="Genomic_DNA"/>
</dbReference>
<evidence type="ECO:0000256" key="2">
    <source>
        <dbReference type="PROSITE-ProRule" id="PRU01288"/>
    </source>
</evidence>
<dbReference type="Gene3D" id="3.30.70.330">
    <property type="match status" value="1"/>
</dbReference>
<dbReference type="OrthoDB" id="439993at2759"/>
<reference evidence="5 6" key="1">
    <citation type="journal article" date="2013" name="PLoS Genet.">
        <title>The genome and development-dependent transcriptomes of Pyronema confluens: a window into fungal evolution.</title>
        <authorList>
            <person name="Traeger S."/>
            <person name="Altegoer F."/>
            <person name="Freitag M."/>
            <person name="Gabaldon T."/>
            <person name="Kempken F."/>
            <person name="Kumar A."/>
            <person name="Marcet-Houben M."/>
            <person name="Poggeler S."/>
            <person name="Stajich J.E."/>
            <person name="Nowrousian M."/>
        </authorList>
    </citation>
    <scope>NUCLEOTIDE SEQUENCE [LARGE SCALE GENOMIC DNA]</scope>
    <source>
        <strain evidence="6">CBS 100304</strain>
        <tissue evidence="5">Vegetative mycelium</tissue>
    </source>
</reference>
<keyword evidence="1 2" id="KW-0694">RNA-binding</keyword>
<dbReference type="PROSITE" id="PS51939">
    <property type="entry name" value="XRRM"/>
    <property type="match status" value="1"/>
</dbReference>
<dbReference type="GO" id="GO:1904868">
    <property type="term" value="P:telomerase catalytic core complex assembly"/>
    <property type="evidence" value="ECO:0007669"/>
    <property type="project" value="InterPro"/>
</dbReference>
<dbReference type="GO" id="GO:1990904">
    <property type="term" value="C:ribonucleoprotein complex"/>
    <property type="evidence" value="ECO:0007669"/>
    <property type="project" value="UniProtKB-UniRule"/>
</dbReference>
<dbReference type="eggNOG" id="ENOG502SDHI">
    <property type="taxonomic scope" value="Eukaryota"/>
</dbReference>
<evidence type="ECO:0000256" key="1">
    <source>
        <dbReference type="ARBA" id="ARBA00022884"/>
    </source>
</evidence>
<dbReference type="InterPro" id="IPR012677">
    <property type="entry name" value="Nucleotide-bd_a/b_plait_sf"/>
</dbReference>
<feature type="compositionally biased region" description="Polar residues" evidence="3">
    <location>
        <begin position="20"/>
        <end position="30"/>
    </location>
</feature>
<feature type="region of interest" description="Disordered" evidence="3">
    <location>
        <begin position="430"/>
        <end position="455"/>
    </location>
</feature>
<evidence type="ECO:0000313" key="6">
    <source>
        <dbReference type="Proteomes" id="UP000018144"/>
    </source>
</evidence>
<name>U4LNL3_PYROM</name>
<sequence>MFLPRQVRKTYTAGHPTPLPKSSASKNKSLVVSPEKPKSIEPVAVAASSTTTAAPTNITRPGTIDLQSAEAIVVVIEQLFSSENPWTEWLDARRREIDGEHDYVHLAAVIECPYFKEHRPALSQIIVRRAFEAIPSRVLQISQDGYHIRLSSSTPRIPIEDSHTIYVEPSVSNATTRTPGRLALELHKTLPAELLPVVYTTNEHRSWALLTLSAPVTQEHIDNHESWPQGWIVLTRTEWEKRDAMYKQKRHEALQARLASHHVREMANAPPIIPKHTFEPGLIVHITNIHLDATKPSISGFIMRCVDRVQRKRDKADGKPEAIPQRVKINYIDYKRGTGQCYLRQATVKDSELIIEALKKRRRVMLDGDDKKGKKEKDGYVQGRLLEGVEEAEYWRKVEEVMGKVGKKGAGQGVKALSAGLATVNLRGTVKRPRTGTGSSPDCLGKKGKFEEMLA</sequence>
<gene>
    <name evidence="5" type="ORF">PCON_01751</name>
</gene>
<dbReference type="Proteomes" id="UP000018144">
    <property type="component" value="Unassembled WGS sequence"/>
</dbReference>
<proteinExistence type="predicted"/>
<protein>
    <submittedName>
        <fullName evidence="5">Similar to Protein pof8 acc. no. O13795</fullName>
    </submittedName>
</protein>
<organism evidence="5 6">
    <name type="scientific">Pyronema omphalodes (strain CBS 100304)</name>
    <name type="common">Pyronema confluens</name>
    <dbReference type="NCBI Taxonomy" id="1076935"/>
    <lineage>
        <taxon>Eukaryota</taxon>
        <taxon>Fungi</taxon>
        <taxon>Dikarya</taxon>
        <taxon>Ascomycota</taxon>
        <taxon>Pezizomycotina</taxon>
        <taxon>Pezizomycetes</taxon>
        <taxon>Pezizales</taxon>
        <taxon>Pyronemataceae</taxon>
        <taxon>Pyronema</taxon>
    </lineage>
</organism>